<dbReference type="VEuPathDB" id="ToxoDB:ETH2_0805000"/>
<evidence type="ECO:0000313" key="13">
    <source>
        <dbReference type="EMBL" id="CDJ39703.1"/>
    </source>
</evidence>
<keyword evidence="9 12" id="KW-0472">Membrane</keyword>
<dbReference type="RefSeq" id="XP_013230456.1">
    <property type="nucleotide sequence ID" value="XM_013375002.1"/>
</dbReference>
<comment type="subcellular location">
    <subcellularLocation>
        <location evidence="1">Endoplasmic reticulum membrane</location>
        <topology evidence="1">Multi-pass membrane protein</topology>
    </subcellularLocation>
</comment>
<keyword evidence="10 13" id="KW-0012">Acyltransferase</keyword>
<evidence type="ECO:0000256" key="1">
    <source>
        <dbReference type="ARBA" id="ARBA00004477"/>
    </source>
</evidence>
<dbReference type="AlphaFoldDB" id="U6KS05"/>
<accession>U6KS05</accession>
<evidence type="ECO:0000256" key="6">
    <source>
        <dbReference type="ARBA" id="ARBA00022692"/>
    </source>
</evidence>
<evidence type="ECO:0000256" key="4">
    <source>
        <dbReference type="ARBA" id="ARBA00013244"/>
    </source>
</evidence>
<name>U6KS05_EIMTE</name>
<keyword evidence="6 12" id="KW-0812">Transmembrane</keyword>
<feature type="transmembrane region" description="Helical" evidence="12">
    <location>
        <begin position="653"/>
        <end position="674"/>
    </location>
</feature>
<dbReference type="VEuPathDB" id="ToxoDB:ETH_00032635"/>
<dbReference type="EC" id="2.3.1.20" evidence="4"/>
<feature type="transmembrane region" description="Helical" evidence="12">
    <location>
        <begin position="620"/>
        <end position="641"/>
    </location>
</feature>
<evidence type="ECO:0000256" key="2">
    <source>
        <dbReference type="ARBA" id="ARBA00005189"/>
    </source>
</evidence>
<keyword evidence="14" id="KW-1185">Reference proteome</keyword>
<dbReference type="OMA" id="FISALMH"/>
<protein>
    <recommendedName>
        <fullName evidence="4">diacylglycerol O-acyltransferase</fullName>
        <ecNumber evidence="4">2.3.1.20</ecNumber>
    </recommendedName>
</protein>
<proteinExistence type="inferred from homology"/>
<dbReference type="GeneID" id="25255593"/>
<sequence>MSWLAAATKGQAVGAEEQHRRHGKGGAATAAAAGAAAAAATAAAAAELTTASVVAEAASEAPDEESRALTATAADNAAAAAADTASAAAEAAAVETEAAAAAAANLTPFSRASCGSSGSLSSSSACPSVLSPAAAVAAAGSFSPAAAAAAAAAAGRDGTASPAAAAEEAAAAAKAAAAARTVWMAHSSSAVRLEQLQELKEEVLVNRKKRLLRRQQQQQQQQQVAEASMQQQAKQKQTLQQRRTQQQQQQQQQRSAGGLQLSYAATPGKAVDYRGRPLHDVEHASFKSSLLSHHSKTLNLRGFFNLFFIVLVVVNASLVAENILTYGCLLQFPRSLEDLSKNWPVLCCFLLLHLCIVGAYVIERFVAAASLEVFDGFVAALVLLNLSICFFMPFLTVLNYQPEPVVGSLLLAFSIVWCFKLFSMHHTCLDTRRAMLRGEDFLALCSDREEEARAAARYPHSITLAHVYRFIVLPTMCFQVGIVIDQYIWVVVRDSFSITELQSIPLSVLVSHFFRQMVRLSIPNLYVWLLMFIGLFHHWCNILAEITRFGDREFYLDWWNASSFGEYWRKWNLPIHFFLHRHVNKPLLRNGVPKFFAACVVFFISALMHEYLVVVPLQLGWTGFIFFAFIGQIPLMYFTNIQFFQDNPTVGNCFFWLVFCFTGQPLGILLYWYLWGVKQGAVTELDPSRIALS</sequence>
<dbReference type="GO" id="GO:0004144">
    <property type="term" value="F:diacylglycerol O-acyltransferase activity"/>
    <property type="evidence" value="ECO:0007669"/>
    <property type="project" value="UniProtKB-EC"/>
</dbReference>
<feature type="transmembrane region" description="Helical" evidence="12">
    <location>
        <begin position="595"/>
        <end position="614"/>
    </location>
</feature>
<dbReference type="EMBL" id="HG674616">
    <property type="protein sequence ID" value="CDJ39703.1"/>
    <property type="molecule type" value="Genomic_DNA"/>
</dbReference>
<evidence type="ECO:0000256" key="10">
    <source>
        <dbReference type="ARBA" id="ARBA00023315"/>
    </source>
</evidence>
<reference evidence="13" key="1">
    <citation type="submission" date="2013-10" db="EMBL/GenBank/DDBJ databases">
        <title>Genomic analysis of the causative agents of coccidiosis in chickens.</title>
        <authorList>
            <person name="Reid A.J."/>
            <person name="Blake D."/>
            <person name="Billington K."/>
            <person name="Browne H."/>
            <person name="Dunn M."/>
            <person name="Hung S."/>
            <person name="Kawahara F."/>
            <person name="Miranda-Saavedra D."/>
            <person name="Mourier T."/>
            <person name="Nagra H."/>
            <person name="Otto T.D."/>
            <person name="Rawlings N."/>
            <person name="Sanchez A."/>
            <person name="Sanders M."/>
            <person name="Subramaniam C."/>
            <person name="Tay Y."/>
            <person name="Dear P."/>
            <person name="Doerig C."/>
            <person name="Gruber A."/>
            <person name="Parkinson J."/>
            <person name="Shirley M."/>
            <person name="Wan K.L."/>
            <person name="Berriman M."/>
            <person name="Tomley F."/>
            <person name="Pain A."/>
        </authorList>
    </citation>
    <scope>NUCLEOTIDE SEQUENCE [LARGE SCALE GENOMIC DNA]</scope>
    <source>
        <strain evidence="13">Houghton</strain>
    </source>
</reference>
<feature type="region of interest" description="Disordered" evidence="11">
    <location>
        <begin position="1"/>
        <end position="29"/>
    </location>
</feature>
<dbReference type="Proteomes" id="UP000030747">
    <property type="component" value="Unassembled WGS sequence"/>
</dbReference>
<feature type="transmembrane region" description="Helical" evidence="12">
    <location>
        <begin position="303"/>
        <end position="323"/>
    </location>
</feature>
<evidence type="ECO:0000256" key="8">
    <source>
        <dbReference type="ARBA" id="ARBA00022989"/>
    </source>
</evidence>
<dbReference type="GO" id="GO:0019432">
    <property type="term" value="P:triglyceride biosynthetic process"/>
    <property type="evidence" value="ECO:0007669"/>
    <property type="project" value="TreeGrafter"/>
</dbReference>
<feature type="transmembrane region" description="Helical" evidence="12">
    <location>
        <begin position="374"/>
        <end position="398"/>
    </location>
</feature>
<comment type="similarity">
    <text evidence="3">Belongs to the membrane-bound acyltransferase family. Sterol o-acyltransferase subfamily.</text>
</comment>
<keyword evidence="7" id="KW-0256">Endoplasmic reticulum</keyword>
<keyword evidence="5 13" id="KW-0808">Transferase</keyword>
<organism evidence="13 14">
    <name type="scientific">Eimeria tenella</name>
    <name type="common">Coccidian parasite</name>
    <dbReference type="NCBI Taxonomy" id="5802"/>
    <lineage>
        <taxon>Eukaryota</taxon>
        <taxon>Sar</taxon>
        <taxon>Alveolata</taxon>
        <taxon>Apicomplexa</taxon>
        <taxon>Conoidasida</taxon>
        <taxon>Coccidia</taxon>
        <taxon>Eucoccidiorida</taxon>
        <taxon>Eimeriorina</taxon>
        <taxon>Eimeriidae</taxon>
        <taxon>Eimeria</taxon>
    </lineage>
</organism>
<dbReference type="PANTHER" id="PTHR10408:SF7">
    <property type="entry name" value="DIACYLGLYCEROL O-ACYLTRANSFERASE 1"/>
    <property type="match status" value="1"/>
</dbReference>
<evidence type="ECO:0000313" key="14">
    <source>
        <dbReference type="Proteomes" id="UP000030747"/>
    </source>
</evidence>
<evidence type="ECO:0000256" key="11">
    <source>
        <dbReference type="SAM" id="MobiDB-lite"/>
    </source>
</evidence>
<evidence type="ECO:0000256" key="3">
    <source>
        <dbReference type="ARBA" id="ARBA00009010"/>
    </source>
</evidence>
<keyword evidence="8 12" id="KW-1133">Transmembrane helix</keyword>
<dbReference type="InterPro" id="IPR014371">
    <property type="entry name" value="Oat_ACAT_DAG_ARE"/>
</dbReference>
<evidence type="ECO:0000256" key="9">
    <source>
        <dbReference type="ARBA" id="ARBA00023136"/>
    </source>
</evidence>
<feature type="transmembrane region" description="Helical" evidence="12">
    <location>
        <begin position="467"/>
        <end position="489"/>
    </location>
</feature>
<dbReference type="InterPro" id="IPR004299">
    <property type="entry name" value="MBOAT_fam"/>
</dbReference>
<reference evidence="13" key="2">
    <citation type="submission" date="2013-10" db="EMBL/GenBank/DDBJ databases">
        <authorList>
            <person name="Aslett M."/>
        </authorList>
    </citation>
    <scope>NUCLEOTIDE SEQUENCE [LARGE SCALE GENOMIC DNA]</scope>
    <source>
        <strain evidence="13">Houghton</strain>
    </source>
</reference>
<evidence type="ECO:0000256" key="5">
    <source>
        <dbReference type="ARBA" id="ARBA00022679"/>
    </source>
</evidence>
<feature type="region of interest" description="Disordered" evidence="11">
    <location>
        <begin position="234"/>
        <end position="258"/>
    </location>
</feature>
<dbReference type="PANTHER" id="PTHR10408">
    <property type="entry name" value="STEROL O-ACYLTRANSFERASE"/>
    <property type="match status" value="1"/>
</dbReference>
<gene>
    <name evidence="13" type="ORF">ETH_00032635</name>
</gene>
<dbReference type="Pfam" id="PF03062">
    <property type="entry name" value="MBOAT"/>
    <property type="match status" value="1"/>
</dbReference>
<feature type="transmembrane region" description="Helical" evidence="12">
    <location>
        <begin position="525"/>
        <end position="544"/>
    </location>
</feature>
<dbReference type="OrthoDB" id="10039049at2759"/>
<evidence type="ECO:0000256" key="7">
    <source>
        <dbReference type="ARBA" id="ARBA00022824"/>
    </source>
</evidence>
<evidence type="ECO:0000256" key="12">
    <source>
        <dbReference type="SAM" id="Phobius"/>
    </source>
</evidence>
<dbReference type="GO" id="GO:0005789">
    <property type="term" value="C:endoplasmic reticulum membrane"/>
    <property type="evidence" value="ECO:0007669"/>
    <property type="project" value="UniProtKB-SubCell"/>
</dbReference>
<comment type="pathway">
    <text evidence="2">Lipid metabolism.</text>
</comment>
<feature type="transmembrane region" description="Helical" evidence="12">
    <location>
        <begin position="404"/>
        <end position="423"/>
    </location>
</feature>
<feature type="transmembrane region" description="Helical" evidence="12">
    <location>
        <begin position="343"/>
        <end position="362"/>
    </location>
</feature>